<reference evidence="1 2" key="1">
    <citation type="submission" date="2021-06" db="EMBL/GenBank/DDBJ databases">
        <authorList>
            <person name="Palmer J.M."/>
        </authorList>
    </citation>
    <scope>NUCLEOTIDE SEQUENCE [LARGE SCALE GENOMIC DNA]</scope>
    <source>
        <strain evidence="1 2">GA_2019</strain>
        <tissue evidence="1">Muscle</tissue>
    </source>
</reference>
<name>A0ABV0MGZ2_9TELE</name>
<organism evidence="1 2">
    <name type="scientific">Goodea atripinnis</name>
    <dbReference type="NCBI Taxonomy" id="208336"/>
    <lineage>
        <taxon>Eukaryota</taxon>
        <taxon>Metazoa</taxon>
        <taxon>Chordata</taxon>
        <taxon>Craniata</taxon>
        <taxon>Vertebrata</taxon>
        <taxon>Euteleostomi</taxon>
        <taxon>Actinopterygii</taxon>
        <taxon>Neopterygii</taxon>
        <taxon>Teleostei</taxon>
        <taxon>Neoteleostei</taxon>
        <taxon>Acanthomorphata</taxon>
        <taxon>Ovalentaria</taxon>
        <taxon>Atherinomorphae</taxon>
        <taxon>Cyprinodontiformes</taxon>
        <taxon>Goodeidae</taxon>
        <taxon>Goodea</taxon>
    </lineage>
</organism>
<comment type="caution">
    <text evidence="1">The sequence shown here is derived from an EMBL/GenBank/DDBJ whole genome shotgun (WGS) entry which is preliminary data.</text>
</comment>
<feature type="non-terminal residue" evidence="1">
    <location>
        <position position="1"/>
    </location>
</feature>
<sequence>LSGRGFSESVEEELASALKSVILNLRQLELSDNILQQSLLSVISNGLRCKRMEKLRSVSDTFPQCCLNME</sequence>
<keyword evidence="2" id="KW-1185">Reference proteome</keyword>
<accession>A0ABV0MGZ2</accession>
<dbReference type="EMBL" id="JAHRIO010000717">
    <property type="protein sequence ID" value="MEQ2158372.1"/>
    <property type="molecule type" value="Genomic_DNA"/>
</dbReference>
<evidence type="ECO:0000313" key="1">
    <source>
        <dbReference type="EMBL" id="MEQ2158372.1"/>
    </source>
</evidence>
<evidence type="ECO:0000313" key="2">
    <source>
        <dbReference type="Proteomes" id="UP001476798"/>
    </source>
</evidence>
<dbReference type="Proteomes" id="UP001476798">
    <property type="component" value="Unassembled WGS sequence"/>
</dbReference>
<proteinExistence type="predicted"/>
<gene>
    <name evidence="1" type="ORF">GOODEAATRI_011621</name>
</gene>
<protein>
    <submittedName>
        <fullName evidence="1">Uncharacterized protein</fullName>
    </submittedName>
</protein>